<evidence type="ECO:0000313" key="3">
    <source>
        <dbReference type="EMBL" id="RPD40875.1"/>
    </source>
</evidence>
<dbReference type="Proteomes" id="UP000279089">
    <property type="component" value="Unassembled WGS sequence"/>
</dbReference>
<dbReference type="InterPro" id="IPR000326">
    <property type="entry name" value="PAP2/HPO"/>
</dbReference>
<dbReference type="PANTHER" id="PTHR14969">
    <property type="entry name" value="SPHINGOSINE-1-PHOSPHATE PHOSPHOHYDROLASE"/>
    <property type="match status" value="1"/>
</dbReference>
<accession>A0A3N4MBU3</accession>
<dbReference type="OrthoDB" id="9773582at2"/>
<organism evidence="3 4">
    <name type="scientific">Chitinophaga barathri</name>
    <dbReference type="NCBI Taxonomy" id="1647451"/>
    <lineage>
        <taxon>Bacteria</taxon>
        <taxon>Pseudomonadati</taxon>
        <taxon>Bacteroidota</taxon>
        <taxon>Chitinophagia</taxon>
        <taxon>Chitinophagales</taxon>
        <taxon>Chitinophagaceae</taxon>
        <taxon>Chitinophaga</taxon>
    </lineage>
</organism>
<feature type="domain" description="Phosphatidic acid phosphatase type 2/haloperoxidase" evidence="2">
    <location>
        <begin position="133"/>
        <end position="235"/>
    </location>
</feature>
<reference evidence="4" key="1">
    <citation type="submission" date="2018-11" db="EMBL/GenBank/DDBJ databases">
        <title>Chitinophaga lutea sp.nov., isolate from arsenic contaminated soil.</title>
        <authorList>
            <person name="Zong Y."/>
        </authorList>
    </citation>
    <scope>NUCLEOTIDE SEQUENCE [LARGE SCALE GENOMIC DNA]</scope>
    <source>
        <strain evidence="4">YLT18</strain>
    </source>
</reference>
<dbReference type="SUPFAM" id="SSF56925">
    <property type="entry name" value="OMPA-like"/>
    <property type="match status" value="1"/>
</dbReference>
<feature type="transmembrane region" description="Helical" evidence="1">
    <location>
        <begin position="133"/>
        <end position="150"/>
    </location>
</feature>
<name>A0A3N4MBU3_9BACT</name>
<protein>
    <submittedName>
        <fullName evidence="3">Phosphatase PAP2 family protein</fullName>
    </submittedName>
</protein>
<evidence type="ECO:0000259" key="2">
    <source>
        <dbReference type="SMART" id="SM00014"/>
    </source>
</evidence>
<evidence type="ECO:0000313" key="4">
    <source>
        <dbReference type="Proteomes" id="UP000279089"/>
    </source>
</evidence>
<dbReference type="InterPro" id="IPR011250">
    <property type="entry name" value="OMP/PagP_B-barrel"/>
</dbReference>
<dbReference type="AlphaFoldDB" id="A0A3N4MBU3"/>
<sequence>MQRFGEDQIIVSRVLLTYINKHMTSLFRKRLFLTISATAAIFSVRAQQIAPDTVPHHNFWQSKAVRITTVPVILFAGSALTWGERKNVRELRNRYIPTFRYHFDDYMQYVPAVAVFGLNAAGVKGKHTLKRAFFSYAFSAVIMGVTVNAIKYTAKVERPDGSEANSFPSGHTANSFMNATFLHKEYGQYRHPLYSVGGYAMSTATAIGRQLNNRHWVSDVLAGAGIGILSTELGYLIAEKVYKDKGERPVLHKDPIPVDGKPSFLEMRMGFATATTKDLTGKVNGVKAKQGFNLGVEGAWFFHRNIGVGGEFAFTSFPINDDGLVIDDPDVAEISDAHYTQPMGIRYLHAGPFFSVPLPHNWFITGKLLAGSSLGADGNVVLVLNETWKELLEMNEFPYLRYKPEATFSWSAGVGIQKRIARNLGIKAYASYFDSDHNFDIDIVDDVDADGTFIFKNIGQERVRFNHFVFGLGLTAFIW</sequence>
<keyword evidence="1" id="KW-1133">Transmembrane helix</keyword>
<dbReference type="SMART" id="SM00014">
    <property type="entry name" value="acidPPc"/>
    <property type="match status" value="1"/>
</dbReference>
<dbReference type="InterPro" id="IPR036938">
    <property type="entry name" value="PAP2/HPO_sf"/>
</dbReference>
<dbReference type="Pfam" id="PF01569">
    <property type="entry name" value="PAP2"/>
    <property type="match status" value="1"/>
</dbReference>
<gene>
    <name evidence="3" type="ORF">EG028_12710</name>
</gene>
<keyword evidence="4" id="KW-1185">Reference proteome</keyword>
<keyword evidence="1" id="KW-0472">Membrane</keyword>
<evidence type="ECO:0000256" key="1">
    <source>
        <dbReference type="SAM" id="Phobius"/>
    </source>
</evidence>
<feature type="transmembrane region" description="Helical" evidence="1">
    <location>
        <begin position="65"/>
        <end position="83"/>
    </location>
</feature>
<dbReference type="Gene3D" id="2.40.160.20">
    <property type="match status" value="1"/>
</dbReference>
<dbReference type="SUPFAM" id="SSF48317">
    <property type="entry name" value="Acid phosphatase/Vanadium-dependent haloperoxidase"/>
    <property type="match status" value="1"/>
</dbReference>
<dbReference type="PANTHER" id="PTHR14969:SF13">
    <property type="entry name" value="AT30094P"/>
    <property type="match status" value="1"/>
</dbReference>
<keyword evidence="1" id="KW-0812">Transmembrane</keyword>
<dbReference type="EMBL" id="RMBX01000006">
    <property type="protein sequence ID" value="RPD40875.1"/>
    <property type="molecule type" value="Genomic_DNA"/>
</dbReference>
<proteinExistence type="predicted"/>
<dbReference type="CDD" id="cd03394">
    <property type="entry name" value="PAP2_like_5"/>
    <property type="match status" value="1"/>
</dbReference>
<comment type="caution">
    <text evidence="3">The sequence shown here is derived from an EMBL/GenBank/DDBJ whole genome shotgun (WGS) entry which is preliminary data.</text>
</comment>
<dbReference type="Gene3D" id="1.20.144.10">
    <property type="entry name" value="Phosphatidic acid phosphatase type 2/haloperoxidase"/>
    <property type="match status" value="1"/>
</dbReference>